<dbReference type="AlphaFoldDB" id="A0A4D9DCI7"/>
<protein>
    <recommendedName>
        <fullName evidence="8">DNA-(apurinic or apyrimidinic site) endonuclease</fullName>
        <ecNumber evidence="8">3.1.-.-</ecNumber>
    </recommendedName>
</protein>
<keyword evidence="4 6" id="KW-0460">Magnesium</keyword>
<sequence length="461" mass="50454">MSKLKRIKLKGRDPVEIVKVRDTIDNSNNNDAEEERTRQLLNGGVEGKEDDKNPPPDDCKRQLLPDDCKRQLLSSSKQVTELVLQTERDLLARNPLPEKSFKVLSWNVNGLNGILNGKAAQINGNKGSNVLQQLVQDEGNVDVVFLQETKLQDAKCAAFEDVLPGYVAHWSCSKTKKGYAGVAAFVHEKYVKRGNSSYSDANKGSSRGKQAKLASFFTAKGKETQPTKGGEGRIAAKKTAACKSASMASSCSIKDKEIEDGDSSAEALQVLSVRRGCDGEDDEDEEGRVLTLEFGSFWVVGVYVTNSGMKLERLEYRLKHWNPSFQAYLARLNAVKPALVVGDMNVAPEGLDVYNAGAKHLAKVPGLTPEEREAHAAWLRAGWKDTFRALHPDARGAYTYWNVKTRARAENKGLRLDLAVIGAADMDGGRGVRVRDSFILHEATIGFSDHAPIGVVLDLGA</sequence>
<feature type="site" description="Transition state stabilizer" evidence="7">
    <location>
        <position position="345"/>
    </location>
</feature>
<keyword evidence="2 6" id="KW-0479">Metal-binding</keyword>
<evidence type="ECO:0000256" key="4">
    <source>
        <dbReference type="ARBA" id="ARBA00022842"/>
    </source>
</evidence>
<keyword evidence="8" id="KW-0227">DNA damage</keyword>
<feature type="binding site" evidence="6">
    <location>
        <position position="449"/>
    </location>
    <ligand>
        <name>Mg(2+)</name>
        <dbReference type="ChEBI" id="CHEBI:18420"/>
        <label>1</label>
    </ligand>
</feature>
<evidence type="ECO:0000256" key="3">
    <source>
        <dbReference type="ARBA" id="ARBA00022801"/>
    </source>
</evidence>
<dbReference type="SUPFAM" id="SSF56219">
    <property type="entry name" value="DNase I-like"/>
    <property type="match status" value="1"/>
</dbReference>
<dbReference type="GO" id="GO:0008081">
    <property type="term" value="F:phosphoric diester hydrolase activity"/>
    <property type="evidence" value="ECO:0007669"/>
    <property type="project" value="TreeGrafter"/>
</dbReference>
<dbReference type="Pfam" id="PF03372">
    <property type="entry name" value="Exo_endo_phos"/>
    <property type="match status" value="1"/>
</dbReference>
<feature type="binding site" evidence="6">
    <location>
        <position position="148"/>
    </location>
    <ligand>
        <name>Mg(2+)</name>
        <dbReference type="ChEBI" id="CHEBI:18420"/>
        <label>1</label>
    </ligand>
</feature>
<dbReference type="InterPro" id="IPR004808">
    <property type="entry name" value="AP_endonuc_1"/>
</dbReference>
<feature type="active site" evidence="5">
    <location>
        <position position="303"/>
    </location>
</feature>
<dbReference type="EMBL" id="SDOX01000006">
    <property type="protein sequence ID" value="TFJ87225.1"/>
    <property type="molecule type" value="Genomic_DNA"/>
</dbReference>
<dbReference type="PANTHER" id="PTHR22748">
    <property type="entry name" value="AP ENDONUCLEASE"/>
    <property type="match status" value="1"/>
</dbReference>
<dbReference type="PROSITE" id="PS51435">
    <property type="entry name" value="AP_NUCLEASE_F1_4"/>
    <property type="match status" value="1"/>
</dbReference>
<gene>
    <name evidence="11" type="ORF">NSK_001557</name>
</gene>
<dbReference type="EC" id="3.1.-.-" evidence="8"/>
<evidence type="ECO:0000259" key="10">
    <source>
        <dbReference type="Pfam" id="PF03372"/>
    </source>
</evidence>
<name>A0A4D9DCI7_9STRA</name>
<evidence type="ECO:0000256" key="7">
    <source>
        <dbReference type="PIRSR" id="PIRSR604808-3"/>
    </source>
</evidence>
<evidence type="ECO:0000313" key="12">
    <source>
        <dbReference type="Proteomes" id="UP000355283"/>
    </source>
</evidence>
<accession>A0A4D9DCI7</accession>
<keyword evidence="8" id="KW-0234">DNA repair</keyword>
<feature type="site" description="Interaction with DNA substrate" evidence="7">
    <location>
        <position position="450"/>
    </location>
</feature>
<feature type="site" description="Important for catalytic activity" evidence="7">
    <location>
        <position position="417"/>
    </location>
</feature>
<evidence type="ECO:0000256" key="6">
    <source>
        <dbReference type="PIRSR" id="PIRSR604808-2"/>
    </source>
</evidence>
<feature type="compositionally biased region" description="Basic and acidic residues" evidence="9">
    <location>
        <begin position="46"/>
        <end position="63"/>
    </location>
</feature>
<dbReference type="GO" id="GO:0005634">
    <property type="term" value="C:nucleus"/>
    <property type="evidence" value="ECO:0007669"/>
    <property type="project" value="TreeGrafter"/>
</dbReference>
<evidence type="ECO:0000256" key="5">
    <source>
        <dbReference type="PIRSR" id="PIRSR604808-1"/>
    </source>
</evidence>
<comment type="caution">
    <text evidence="11">The sequence shown here is derived from an EMBL/GenBank/DDBJ whole genome shotgun (WGS) entry which is preliminary data.</text>
</comment>
<proteinExistence type="inferred from homology"/>
<feature type="domain" description="Endonuclease/exonuclease/phosphatase" evidence="10">
    <location>
        <begin position="104"/>
        <end position="450"/>
    </location>
</feature>
<feature type="active site" description="Proton acceptor" evidence="5">
    <location>
        <position position="450"/>
    </location>
</feature>
<dbReference type="GO" id="GO:0046872">
    <property type="term" value="F:metal ion binding"/>
    <property type="evidence" value="ECO:0007669"/>
    <property type="project" value="UniProtKB-KW"/>
</dbReference>
<feature type="binding site" evidence="6">
    <location>
        <position position="345"/>
    </location>
    <ligand>
        <name>Mg(2+)</name>
        <dbReference type="ChEBI" id="CHEBI:18420"/>
        <label>1</label>
    </ligand>
</feature>
<evidence type="ECO:0000256" key="1">
    <source>
        <dbReference type="ARBA" id="ARBA00007092"/>
    </source>
</evidence>
<evidence type="ECO:0000313" key="11">
    <source>
        <dbReference type="EMBL" id="TFJ87225.1"/>
    </source>
</evidence>
<dbReference type="NCBIfam" id="TIGR00633">
    <property type="entry name" value="xth"/>
    <property type="match status" value="1"/>
</dbReference>
<comment type="similarity">
    <text evidence="1 8">Belongs to the DNA repair enzymes AP/ExoA family.</text>
</comment>
<keyword evidence="3" id="KW-0378">Hydrolase</keyword>
<evidence type="ECO:0000256" key="9">
    <source>
        <dbReference type="SAM" id="MobiDB-lite"/>
    </source>
</evidence>
<feature type="active site" description="Proton donor/acceptor" evidence="5">
    <location>
        <position position="343"/>
    </location>
</feature>
<dbReference type="Gene3D" id="3.60.10.10">
    <property type="entry name" value="Endonuclease/exonuclease/phosphatase"/>
    <property type="match status" value="1"/>
</dbReference>
<reference evidence="11 12" key="1">
    <citation type="submission" date="2019-01" db="EMBL/GenBank/DDBJ databases">
        <title>Nuclear Genome Assembly of the Microalgal Biofuel strain Nannochloropsis salina CCMP1776.</title>
        <authorList>
            <person name="Hovde B."/>
        </authorList>
    </citation>
    <scope>NUCLEOTIDE SEQUENCE [LARGE SCALE GENOMIC DNA]</scope>
    <source>
        <strain evidence="11 12">CCMP1776</strain>
    </source>
</reference>
<dbReference type="InterPro" id="IPR036691">
    <property type="entry name" value="Endo/exonu/phosph_ase_sf"/>
</dbReference>
<comment type="cofactor">
    <cofactor evidence="6 8">
        <name>Mg(2+)</name>
        <dbReference type="ChEBI" id="CHEBI:18420"/>
    </cofactor>
    <cofactor evidence="6 8">
        <name>Mn(2+)</name>
        <dbReference type="ChEBI" id="CHEBI:29035"/>
    </cofactor>
    <text evidence="6 8">Probably binds two magnesium or manganese ions per subunit.</text>
</comment>
<dbReference type="GO" id="GO:0003906">
    <property type="term" value="F:DNA-(apurinic or apyrimidinic site) endonuclease activity"/>
    <property type="evidence" value="ECO:0007669"/>
    <property type="project" value="TreeGrafter"/>
</dbReference>
<feature type="binding site" evidence="6">
    <location>
        <position position="450"/>
    </location>
    <ligand>
        <name>Mg(2+)</name>
        <dbReference type="ChEBI" id="CHEBI:18420"/>
        <label>1</label>
    </ligand>
</feature>
<dbReference type="CDD" id="cd09087">
    <property type="entry name" value="Ape1-like_AP-endo"/>
    <property type="match status" value="1"/>
</dbReference>
<feature type="binding site" evidence="6">
    <location>
        <position position="343"/>
    </location>
    <ligand>
        <name>Mg(2+)</name>
        <dbReference type="ChEBI" id="CHEBI:18420"/>
        <label>1</label>
    </ligand>
</feature>
<feature type="region of interest" description="Disordered" evidence="9">
    <location>
        <begin position="24"/>
        <end position="63"/>
    </location>
</feature>
<dbReference type="Proteomes" id="UP000355283">
    <property type="component" value="Unassembled WGS sequence"/>
</dbReference>
<dbReference type="PANTHER" id="PTHR22748:SF6">
    <property type="entry name" value="DNA-(APURINIC OR APYRIMIDINIC SITE) ENDONUCLEASE"/>
    <property type="match status" value="1"/>
</dbReference>
<dbReference type="InterPro" id="IPR005135">
    <property type="entry name" value="Endo/exonuclease/phosphatase"/>
</dbReference>
<evidence type="ECO:0000256" key="2">
    <source>
        <dbReference type="ARBA" id="ARBA00022723"/>
    </source>
</evidence>
<dbReference type="OrthoDB" id="498125at2759"/>
<dbReference type="GO" id="GO:0008311">
    <property type="term" value="F:double-stranded DNA 3'-5' DNA exonuclease activity"/>
    <property type="evidence" value="ECO:0007669"/>
    <property type="project" value="TreeGrafter"/>
</dbReference>
<feature type="binding site" evidence="6">
    <location>
        <position position="107"/>
    </location>
    <ligand>
        <name>Mg(2+)</name>
        <dbReference type="ChEBI" id="CHEBI:18420"/>
        <label>1</label>
    </ligand>
</feature>
<organism evidence="11 12">
    <name type="scientific">Nannochloropsis salina CCMP1776</name>
    <dbReference type="NCBI Taxonomy" id="1027361"/>
    <lineage>
        <taxon>Eukaryota</taxon>
        <taxon>Sar</taxon>
        <taxon>Stramenopiles</taxon>
        <taxon>Ochrophyta</taxon>
        <taxon>Eustigmatophyceae</taxon>
        <taxon>Eustigmatales</taxon>
        <taxon>Monodopsidaceae</taxon>
        <taxon>Microchloropsis</taxon>
        <taxon>Microchloropsis salina</taxon>
    </lineage>
</organism>
<keyword evidence="6" id="KW-0464">Manganese</keyword>
<dbReference type="GO" id="GO:0006284">
    <property type="term" value="P:base-excision repair"/>
    <property type="evidence" value="ECO:0007669"/>
    <property type="project" value="TreeGrafter"/>
</dbReference>
<keyword evidence="12" id="KW-1185">Reference proteome</keyword>
<evidence type="ECO:0000256" key="8">
    <source>
        <dbReference type="RuleBase" id="RU362131"/>
    </source>
</evidence>